<dbReference type="Proteomes" id="UP001557465">
    <property type="component" value="Unassembled WGS sequence"/>
</dbReference>
<gene>
    <name evidence="1" type="ORF">AB4874_05275</name>
</gene>
<dbReference type="RefSeq" id="WP_368391201.1">
    <property type="nucleotide sequence ID" value="NZ_JBFRYC010000002.1"/>
</dbReference>
<name>A0ABV3TJC7_9RHOB</name>
<proteinExistence type="predicted"/>
<evidence type="ECO:0000313" key="1">
    <source>
        <dbReference type="EMBL" id="MEX1661063.1"/>
    </source>
</evidence>
<keyword evidence="2" id="KW-1185">Reference proteome</keyword>
<reference evidence="1 2" key="1">
    <citation type="journal article" date="2011" name="Int. J. Syst. Evol. Microbiol.">
        <title>Zhongshania antarctica gen. nov., sp. nov. and Zhongshania guokunii sp. nov., gammaproteobacteria respectively isolated from coastal attached (fast) ice and surface seawater of the Antarctic.</title>
        <authorList>
            <person name="Li H.J."/>
            <person name="Zhang X.Y."/>
            <person name="Chen C.X."/>
            <person name="Zhang Y.J."/>
            <person name="Gao Z.M."/>
            <person name="Yu Y."/>
            <person name="Chen X.L."/>
            <person name="Chen B."/>
            <person name="Zhang Y.Z."/>
        </authorList>
    </citation>
    <scope>NUCLEOTIDE SEQUENCE [LARGE SCALE GENOMIC DNA]</scope>
    <source>
        <strain evidence="1 2">15-R06ZXC-3</strain>
    </source>
</reference>
<accession>A0ABV3TJC7</accession>
<protein>
    <submittedName>
        <fullName evidence="1">Uncharacterized protein</fullName>
    </submittedName>
</protein>
<organism evidence="1 2">
    <name type="scientific">Thioclava arctica</name>
    <dbReference type="NCBI Taxonomy" id="3238301"/>
    <lineage>
        <taxon>Bacteria</taxon>
        <taxon>Pseudomonadati</taxon>
        <taxon>Pseudomonadota</taxon>
        <taxon>Alphaproteobacteria</taxon>
        <taxon>Rhodobacterales</taxon>
        <taxon>Paracoccaceae</taxon>
        <taxon>Thioclava</taxon>
    </lineage>
</organism>
<dbReference type="EMBL" id="JBFRYC010000002">
    <property type="protein sequence ID" value="MEX1661063.1"/>
    <property type="molecule type" value="Genomic_DNA"/>
</dbReference>
<evidence type="ECO:0000313" key="2">
    <source>
        <dbReference type="Proteomes" id="UP001557465"/>
    </source>
</evidence>
<comment type="caution">
    <text evidence="1">The sequence shown here is derived from an EMBL/GenBank/DDBJ whole genome shotgun (WGS) entry which is preliminary data.</text>
</comment>
<sequence length="72" mass="7521">MTSSHMLPLVPAVSDPFVAMRPSPEALIAGPCALPAAPLAMPPQQIEPDLRFSTRIARLLGRRADGSLGGTT</sequence>